<keyword evidence="1" id="KW-0472">Membrane</keyword>
<dbReference type="InterPro" id="IPR011043">
    <property type="entry name" value="Gal_Oxase/kelch_b-propeller"/>
</dbReference>
<evidence type="ECO:0000256" key="1">
    <source>
        <dbReference type="SAM" id="Phobius"/>
    </source>
</evidence>
<evidence type="ECO:0008006" key="5">
    <source>
        <dbReference type="Google" id="ProtNLM"/>
    </source>
</evidence>
<feature type="chain" id="PRO_5045191207" description="Galactose oxidase" evidence="2">
    <location>
        <begin position="20"/>
        <end position="871"/>
    </location>
</feature>
<evidence type="ECO:0000313" key="4">
    <source>
        <dbReference type="Proteomes" id="UP001324380"/>
    </source>
</evidence>
<dbReference type="SUPFAM" id="SSF50965">
    <property type="entry name" value="Galactose oxidase, central domain"/>
    <property type="match status" value="1"/>
</dbReference>
<keyword evidence="4" id="KW-1185">Reference proteome</keyword>
<proteinExistence type="predicted"/>
<evidence type="ECO:0000256" key="2">
    <source>
        <dbReference type="SAM" id="SignalP"/>
    </source>
</evidence>
<reference evidence="3 4" key="1">
    <citation type="submission" date="2023-11" db="EMBL/GenBank/DDBJ databases">
        <title>Analysis of the Genomes of Mucilaginibacter gossypii cycad 4 and M. sabulilitoris SNA2: microbes with the potential for plant growth promotion.</title>
        <authorList>
            <person name="Hirsch A.M."/>
            <person name="Humm E."/>
            <person name="Rubbi M."/>
            <person name="Del Vecchio G."/>
            <person name="Ha S.M."/>
            <person name="Pellegrini M."/>
            <person name="Gunsalus R.P."/>
        </authorList>
    </citation>
    <scope>NUCLEOTIDE SEQUENCE [LARGE SCALE GENOMIC DNA]</scope>
    <source>
        <strain evidence="3 4">SNA2</strain>
    </source>
</reference>
<dbReference type="InterPro" id="IPR051677">
    <property type="entry name" value="AfsR-DnrI-RedD_regulator"/>
</dbReference>
<dbReference type="InterPro" id="IPR015915">
    <property type="entry name" value="Kelch-typ_b-propeller"/>
</dbReference>
<keyword evidence="1" id="KW-0812">Transmembrane</keyword>
<dbReference type="Gene3D" id="2.120.10.80">
    <property type="entry name" value="Kelch-type beta propeller"/>
    <property type="match status" value="1"/>
</dbReference>
<name>A0ABZ0TSK6_9SPHI</name>
<dbReference type="PANTHER" id="PTHR35807:SF1">
    <property type="entry name" value="TRANSCRIPTIONAL REGULATOR REDD"/>
    <property type="match status" value="1"/>
</dbReference>
<protein>
    <recommendedName>
        <fullName evidence="5">Galactose oxidase</fullName>
    </recommendedName>
</protein>
<evidence type="ECO:0000313" key="3">
    <source>
        <dbReference type="EMBL" id="WPU94744.1"/>
    </source>
</evidence>
<accession>A0ABZ0TSK6</accession>
<feature type="transmembrane region" description="Helical" evidence="1">
    <location>
        <begin position="568"/>
        <end position="586"/>
    </location>
</feature>
<organism evidence="3 4">
    <name type="scientific">Mucilaginibacter sabulilitoris</name>
    <dbReference type="NCBI Taxonomy" id="1173583"/>
    <lineage>
        <taxon>Bacteria</taxon>
        <taxon>Pseudomonadati</taxon>
        <taxon>Bacteroidota</taxon>
        <taxon>Sphingobacteriia</taxon>
        <taxon>Sphingobacteriales</taxon>
        <taxon>Sphingobacteriaceae</taxon>
        <taxon>Mucilaginibacter</taxon>
    </lineage>
</organism>
<gene>
    <name evidence="3" type="ORF">SNE25_04320</name>
</gene>
<dbReference type="EMBL" id="CP139558">
    <property type="protein sequence ID" value="WPU94744.1"/>
    <property type="molecule type" value="Genomic_DNA"/>
</dbReference>
<feature type="signal peptide" evidence="2">
    <location>
        <begin position="1"/>
        <end position="19"/>
    </location>
</feature>
<keyword evidence="2" id="KW-0732">Signal</keyword>
<keyword evidence="1" id="KW-1133">Transmembrane helix</keyword>
<dbReference type="PANTHER" id="PTHR35807">
    <property type="entry name" value="TRANSCRIPTIONAL REGULATOR REDD-RELATED"/>
    <property type="match status" value="1"/>
</dbReference>
<dbReference type="Proteomes" id="UP001324380">
    <property type="component" value="Chromosome"/>
</dbReference>
<dbReference type="RefSeq" id="WP_321563860.1">
    <property type="nucleotide sequence ID" value="NZ_CP139558.1"/>
</dbReference>
<sequence>MDRYVVRIIFLLIWLCAQASGQKCLAQESYGLGFNSHEAITDQRTSLDLFPNSSFRTGKSFEMSFELSFLPNKVDYFGYIFRIIENGNRNFDLVYNNRDVADKNSRNHFKLVIGDIYSNIDFEVTPNQLFYQWNRIQLRFDYERKEVTLLVNGHSFRQPNTTFKPENTYRIIFGISKEPQFKASDCSAFKIRNVKLNTGNHIRFHWPLDEAKGTIARETVEGSDGAVANPVWMESEHAIWRSEGGLHVKGVSTATFNPIDENIYVVGKDTLWSIAGRGFVQTATGYEGQEFNLLPSNETIYNPFNHKLYNYYVDHINKKLSVFDSAAKEWQPNPAFQPAIDYWQTNSFFCKSDSSLYVVGGYGRMTYKNTVFRYDLASAGWETLKTTGYYFCPRYLAACGTTDQGNTAYLIGGYGSRTGEQMLNARNYYDLVRFDVRTRKFKKIYDLKVDGEDFVFANTMVLDESTRTFYALVFSNQKFNSELKLLHGSLDKPSYEIIGNAIPFSFHDTHSFAKLYFNKTSRQLVAVTMIRPMDHDQDSYYHFYSLLCPPRNLRPAKITGPSLDSSGILLWAGGALSLFVILIAFLRARKYLASPQKVEAGDNQPLKEAEKVQVEELPAQPILQDNRPAVYLFGSLTIINKDGEDIIGQFTSLVRELFLVILIYSLKSSRGITPEKLLELLWPDKSEDSARNNRAANLSKLRAVLHQLQGIKLSKDTLNWRLEIDHDVIRIDFWEYLQIISRRRNLNDVDIQKLIDITSRGGFIAGVDYHWLEQTKTDIANEAIDVYLANLNRIKPEEQPELTIKLANAIFVFDILNEDAMIAKCRALYALGKHSLARSTYETFNKEFKEWYGEGFKSDFNAIVSSLTSTR</sequence>